<evidence type="ECO:0000256" key="5">
    <source>
        <dbReference type="ARBA" id="ARBA00022741"/>
    </source>
</evidence>
<evidence type="ECO:0000256" key="8">
    <source>
        <dbReference type="ARBA" id="ARBA00022989"/>
    </source>
</evidence>
<evidence type="ECO:0000256" key="2">
    <source>
        <dbReference type="ARBA" id="ARBA00022475"/>
    </source>
</evidence>
<keyword evidence="6 11" id="KW-0067">ATP-binding</keyword>
<comment type="function">
    <text evidence="11">Part of the high-affinity ATP-driven potassium transport (or Kdp) system, which catalyzes the hydrolysis of ATP coupled with the electrogenic transport of potassium into the cytoplasm. This subunit acts as a catalytic chaperone that increases the ATP-binding affinity of the ATP-hydrolyzing subunit KdpB by the formation of a transient KdpB/KdpC/ATP ternary complex.</text>
</comment>
<evidence type="ECO:0000313" key="13">
    <source>
        <dbReference type="Proteomes" id="UP001597033"/>
    </source>
</evidence>
<keyword evidence="4 11" id="KW-0812">Transmembrane</keyword>
<dbReference type="Proteomes" id="UP001597033">
    <property type="component" value="Unassembled WGS sequence"/>
</dbReference>
<reference evidence="13" key="1">
    <citation type="journal article" date="2019" name="Int. J. Syst. Evol. Microbiol.">
        <title>The Global Catalogue of Microorganisms (GCM) 10K type strain sequencing project: providing services to taxonomists for standard genome sequencing and annotation.</title>
        <authorList>
            <consortium name="The Broad Institute Genomics Platform"/>
            <consortium name="The Broad Institute Genome Sequencing Center for Infectious Disease"/>
            <person name="Wu L."/>
            <person name="Ma J."/>
        </authorList>
    </citation>
    <scope>NUCLEOTIDE SEQUENCE [LARGE SCALE GENOMIC DNA]</scope>
    <source>
        <strain evidence="13">CCUG 55854</strain>
    </source>
</reference>
<dbReference type="PIRSF" id="PIRSF001296">
    <property type="entry name" value="K_ATPase_KdpC"/>
    <property type="match status" value="1"/>
</dbReference>
<evidence type="ECO:0000256" key="9">
    <source>
        <dbReference type="ARBA" id="ARBA00023065"/>
    </source>
</evidence>
<dbReference type="PANTHER" id="PTHR30042:SF2">
    <property type="entry name" value="POTASSIUM-TRANSPORTING ATPASE KDPC SUBUNIT"/>
    <property type="match status" value="1"/>
</dbReference>
<dbReference type="NCBIfam" id="NF001454">
    <property type="entry name" value="PRK00315.1"/>
    <property type="match status" value="1"/>
</dbReference>
<accession>A0ABW3LZL6</accession>
<comment type="subunit">
    <text evidence="11">The system is composed of three essential subunits: KdpA, KdpB and KdpC.</text>
</comment>
<evidence type="ECO:0000256" key="10">
    <source>
        <dbReference type="ARBA" id="ARBA00023136"/>
    </source>
</evidence>
<dbReference type="InterPro" id="IPR003820">
    <property type="entry name" value="KdpC"/>
</dbReference>
<keyword evidence="10 11" id="KW-0472">Membrane</keyword>
<evidence type="ECO:0000256" key="6">
    <source>
        <dbReference type="ARBA" id="ARBA00022840"/>
    </source>
</evidence>
<keyword evidence="8 11" id="KW-1133">Transmembrane helix</keyword>
<protein>
    <recommendedName>
        <fullName evidence="11">Potassium-transporting ATPase KdpC subunit</fullName>
    </recommendedName>
    <alternativeName>
        <fullName evidence="11">ATP phosphohydrolase [potassium-transporting] C chain</fullName>
    </alternativeName>
    <alternativeName>
        <fullName evidence="11">Potassium-binding and translocating subunit C</fullName>
    </alternativeName>
    <alternativeName>
        <fullName evidence="11">Potassium-translocating ATPase C chain</fullName>
    </alternativeName>
</protein>
<keyword evidence="5 11" id="KW-0547">Nucleotide-binding</keyword>
<comment type="caution">
    <text evidence="12">The sequence shown here is derived from an EMBL/GenBank/DDBJ whole genome shotgun (WGS) entry which is preliminary data.</text>
</comment>
<keyword evidence="13" id="KW-1185">Reference proteome</keyword>
<dbReference type="EMBL" id="JBHTKN010000009">
    <property type="protein sequence ID" value="MFD1043348.1"/>
    <property type="molecule type" value="Genomic_DNA"/>
</dbReference>
<keyword evidence="3 11" id="KW-0633">Potassium transport</keyword>
<sequence>MTTELSPVPAGANAAMASGSPLRGAIGLALVSLLGFGLAYAMAAVGAGQLLFPQTASGSLLERDGKVVGSRLVAQPFTGDGWFQPRPSAARYDLMALAGSNQARTNPDLRARVEVARSAVAAREGVDPASVPGDLATQSGGGIDPHVTPEAAAIQVARVARARGLAPEQVRQLLAAHVEAPQFGLFGQPRVNVLELNLALDALAPAAVPTEQGDER</sequence>
<dbReference type="HAMAP" id="MF_00276">
    <property type="entry name" value="KdpC"/>
    <property type="match status" value="1"/>
</dbReference>
<dbReference type="RefSeq" id="WP_162378563.1">
    <property type="nucleotide sequence ID" value="NZ_JBHTKN010000009.1"/>
</dbReference>
<evidence type="ECO:0000256" key="4">
    <source>
        <dbReference type="ARBA" id="ARBA00022692"/>
    </source>
</evidence>
<keyword evidence="7 11" id="KW-0630">Potassium</keyword>
<keyword evidence="2 11" id="KW-1003">Cell membrane</keyword>
<evidence type="ECO:0000256" key="1">
    <source>
        <dbReference type="ARBA" id="ARBA00022448"/>
    </source>
</evidence>
<keyword evidence="1 11" id="KW-0813">Transport</keyword>
<proteinExistence type="inferred from homology"/>
<dbReference type="Pfam" id="PF02669">
    <property type="entry name" value="KdpC"/>
    <property type="match status" value="1"/>
</dbReference>
<dbReference type="NCBIfam" id="TIGR00681">
    <property type="entry name" value="kdpC"/>
    <property type="match status" value="1"/>
</dbReference>
<evidence type="ECO:0000256" key="11">
    <source>
        <dbReference type="HAMAP-Rule" id="MF_00276"/>
    </source>
</evidence>
<evidence type="ECO:0000256" key="7">
    <source>
        <dbReference type="ARBA" id="ARBA00022958"/>
    </source>
</evidence>
<dbReference type="PANTHER" id="PTHR30042">
    <property type="entry name" value="POTASSIUM-TRANSPORTING ATPASE C CHAIN"/>
    <property type="match status" value="1"/>
</dbReference>
<gene>
    <name evidence="11 12" type="primary">kdpC</name>
    <name evidence="12" type="ORF">ACFQ2N_13430</name>
</gene>
<evidence type="ECO:0000256" key="3">
    <source>
        <dbReference type="ARBA" id="ARBA00022538"/>
    </source>
</evidence>
<evidence type="ECO:0000313" key="12">
    <source>
        <dbReference type="EMBL" id="MFD1043348.1"/>
    </source>
</evidence>
<organism evidence="12 13">
    <name type="scientific">Pseudoxanthomonas kaohsiungensis</name>
    <dbReference type="NCBI Taxonomy" id="283923"/>
    <lineage>
        <taxon>Bacteria</taxon>
        <taxon>Pseudomonadati</taxon>
        <taxon>Pseudomonadota</taxon>
        <taxon>Gammaproteobacteria</taxon>
        <taxon>Lysobacterales</taxon>
        <taxon>Lysobacteraceae</taxon>
        <taxon>Pseudoxanthomonas</taxon>
    </lineage>
</organism>
<comment type="subcellular location">
    <subcellularLocation>
        <location evidence="11">Cell membrane</location>
        <topology evidence="11">Single-pass membrane protein</topology>
    </subcellularLocation>
</comment>
<feature type="transmembrane region" description="Helical" evidence="11">
    <location>
        <begin position="26"/>
        <end position="52"/>
    </location>
</feature>
<comment type="similarity">
    <text evidence="11">Belongs to the KdpC family.</text>
</comment>
<name>A0ABW3LZL6_9GAMM</name>
<keyword evidence="9 11" id="KW-0406">Ion transport</keyword>